<evidence type="ECO:0000256" key="5">
    <source>
        <dbReference type="ARBA" id="ARBA00048539"/>
    </source>
</evidence>
<dbReference type="Proteomes" id="UP001161391">
    <property type="component" value="Unassembled WGS sequence"/>
</dbReference>
<gene>
    <name evidence="6" type="primary">tilS</name>
    <name evidence="8" type="ORF">GCM10007853_09420</name>
</gene>
<dbReference type="CDD" id="cd01992">
    <property type="entry name" value="TilS_N"/>
    <property type="match status" value="1"/>
</dbReference>
<proteinExistence type="inferred from homology"/>
<comment type="similarity">
    <text evidence="6">Belongs to the tRNA(Ile)-lysidine synthase family.</text>
</comment>
<dbReference type="HAMAP" id="MF_01161">
    <property type="entry name" value="tRNA_Ile_lys_synt"/>
    <property type="match status" value="1"/>
</dbReference>
<comment type="function">
    <text evidence="6">Ligates lysine onto the cytidine present at position 34 of the AUA codon-specific tRNA(Ile) that contains the anticodon CAU, in an ATP-dependent manner. Cytidine is converted to lysidine, thus changing the amino acid specificity of the tRNA from methionine to isoleucine.</text>
</comment>
<accession>A0ABQ5V6F6</accession>
<evidence type="ECO:0000256" key="3">
    <source>
        <dbReference type="ARBA" id="ARBA00022741"/>
    </source>
</evidence>
<dbReference type="NCBIfam" id="TIGR02432">
    <property type="entry name" value="lysidine_TilS_N"/>
    <property type="match status" value="1"/>
</dbReference>
<dbReference type="EMBL" id="BSNK01000001">
    <property type="protein sequence ID" value="GLQ23068.1"/>
    <property type="molecule type" value="Genomic_DNA"/>
</dbReference>
<dbReference type="PANTHER" id="PTHR43033:SF5">
    <property type="entry name" value="TRNA(ILE)-LYSIDINE SYNTHETASE"/>
    <property type="match status" value="1"/>
</dbReference>
<evidence type="ECO:0000259" key="7">
    <source>
        <dbReference type="Pfam" id="PF01171"/>
    </source>
</evidence>
<keyword evidence="6" id="KW-0963">Cytoplasm</keyword>
<keyword evidence="3 6" id="KW-0547">Nucleotide-binding</keyword>
<comment type="catalytic activity">
    <reaction evidence="5 6">
        <text>cytidine(34) in tRNA(Ile2) + L-lysine + ATP = lysidine(34) in tRNA(Ile2) + AMP + diphosphate + H(+)</text>
        <dbReference type="Rhea" id="RHEA:43744"/>
        <dbReference type="Rhea" id="RHEA-COMP:10625"/>
        <dbReference type="Rhea" id="RHEA-COMP:10670"/>
        <dbReference type="ChEBI" id="CHEBI:15378"/>
        <dbReference type="ChEBI" id="CHEBI:30616"/>
        <dbReference type="ChEBI" id="CHEBI:32551"/>
        <dbReference type="ChEBI" id="CHEBI:33019"/>
        <dbReference type="ChEBI" id="CHEBI:82748"/>
        <dbReference type="ChEBI" id="CHEBI:83665"/>
        <dbReference type="ChEBI" id="CHEBI:456215"/>
        <dbReference type="EC" id="6.3.4.19"/>
    </reaction>
</comment>
<dbReference type="Gene3D" id="3.40.50.620">
    <property type="entry name" value="HUPs"/>
    <property type="match status" value="1"/>
</dbReference>
<dbReference type="SUPFAM" id="SSF52402">
    <property type="entry name" value="Adenine nucleotide alpha hydrolases-like"/>
    <property type="match status" value="1"/>
</dbReference>
<dbReference type="Pfam" id="PF01171">
    <property type="entry name" value="ATP_bind_3"/>
    <property type="match status" value="1"/>
</dbReference>
<dbReference type="InterPro" id="IPR011063">
    <property type="entry name" value="TilS/TtcA_N"/>
</dbReference>
<comment type="subcellular location">
    <subcellularLocation>
        <location evidence="6">Cytoplasm</location>
    </subcellularLocation>
</comment>
<protein>
    <recommendedName>
        <fullName evidence="6">tRNA(Ile)-lysidine synthase</fullName>
        <ecNumber evidence="6">6.3.4.19</ecNumber>
    </recommendedName>
    <alternativeName>
        <fullName evidence="6">tRNA(Ile)-2-lysyl-cytidine synthase</fullName>
    </alternativeName>
    <alternativeName>
        <fullName evidence="6">tRNA(Ile)-lysidine synthetase</fullName>
    </alternativeName>
</protein>
<dbReference type="RefSeq" id="WP_284388108.1">
    <property type="nucleotide sequence ID" value="NZ_BSNK01000001.1"/>
</dbReference>
<comment type="caution">
    <text evidence="8">The sequence shown here is derived from an EMBL/GenBank/DDBJ whole genome shotgun (WGS) entry which is preliminary data.</text>
</comment>
<reference evidence="8" key="1">
    <citation type="journal article" date="2014" name="Int. J. Syst. Evol. Microbiol.">
        <title>Complete genome of a new Firmicutes species belonging to the dominant human colonic microbiota ('Ruminococcus bicirculans') reveals two chromosomes and a selective capacity to utilize plant glucans.</title>
        <authorList>
            <consortium name="NISC Comparative Sequencing Program"/>
            <person name="Wegmann U."/>
            <person name="Louis P."/>
            <person name="Goesmann A."/>
            <person name="Henrissat B."/>
            <person name="Duncan S.H."/>
            <person name="Flint H.J."/>
        </authorList>
    </citation>
    <scope>NUCLEOTIDE SEQUENCE</scope>
    <source>
        <strain evidence="8">NBRC 108219</strain>
    </source>
</reference>
<reference evidence="8" key="2">
    <citation type="submission" date="2023-01" db="EMBL/GenBank/DDBJ databases">
        <title>Draft genome sequence of Algimonas ampicilliniresistens strain NBRC 108219.</title>
        <authorList>
            <person name="Sun Q."/>
            <person name="Mori K."/>
        </authorList>
    </citation>
    <scope>NUCLEOTIDE SEQUENCE</scope>
    <source>
        <strain evidence="8">NBRC 108219</strain>
    </source>
</reference>
<keyword evidence="4 6" id="KW-0067">ATP-binding</keyword>
<evidence type="ECO:0000313" key="8">
    <source>
        <dbReference type="EMBL" id="GLQ23068.1"/>
    </source>
</evidence>
<dbReference type="EC" id="6.3.4.19" evidence="6"/>
<keyword evidence="1 6" id="KW-0436">Ligase</keyword>
<keyword evidence="9" id="KW-1185">Reference proteome</keyword>
<name>A0ABQ5V6F6_9PROT</name>
<dbReference type="InterPro" id="IPR014729">
    <property type="entry name" value="Rossmann-like_a/b/a_fold"/>
</dbReference>
<evidence type="ECO:0000256" key="2">
    <source>
        <dbReference type="ARBA" id="ARBA00022694"/>
    </source>
</evidence>
<dbReference type="InterPro" id="IPR012094">
    <property type="entry name" value="tRNA_Ile_lys_synt"/>
</dbReference>
<feature type="binding site" evidence="6">
    <location>
        <begin position="31"/>
        <end position="36"/>
    </location>
    <ligand>
        <name>ATP</name>
        <dbReference type="ChEBI" id="CHEBI:30616"/>
    </ligand>
</feature>
<comment type="domain">
    <text evidence="6">The N-terminal region contains the highly conserved SGGXDS motif, predicted to be a P-loop motif involved in ATP binding.</text>
</comment>
<evidence type="ECO:0000313" key="9">
    <source>
        <dbReference type="Proteomes" id="UP001161391"/>
    </source>
</evidence>
<sequence>MSRDLHLSRDVQAELDAHLPMDGRSFALAFSGGGDSLALLSRLKDHPGLKAVLHVDHGLREVSELEAQIATTLAQSLGHELVVLRWTPDGPASGLQEKARRARYGLMGHYCRDHAIETLVTAHHADDQAETVLMRVKRVSGWRGAAGMRVSRYAPVWPELADVTLCRPMLGVSRGRLRESLGTLDPIEDVSNVDTRFTRVQVRQELARNSTLKTDMLSLATAMAQGLAAETDRIKAELDGYHLTHEGLLSIPRLLSAPALALVAPIVGGQSGPADRRRIVEKLALLEAGDHIAIGQGCMGQWDGEILTLSRDLVALTGRRDRRLAATAVPIVISEKPTIWDGRFLVSGSAGQLHPERRGNHVGFRIHYGRNVQVKNLVQDRLQAALTGS</sequence>
<evidence type="ECO:0000256" key="4">
    <source>
        <dbReference type="ARBA" id="ARBA00022840"/>
    </source>
</evidence>
<evidence type="ECO:0000256" key="1">
    <source>
        <dbReference type="ARBA" id="ARBA00022598"/>
    </source>
</evidence>
<organism evidence="8 9">
    <name type="scientific">Algimonas ampicilliniresistens</name>
    <dbReference type="NCBI Taxonomy" id="1298735"/>
    <lineage>
        <taxon>Bacteria</taxon>
        <taxon>Pseudomonadati</taxon>
        <taxon>Pseudomonadota</taxon>
        <taxon>Alphaproteobacteria</taxon>
        <taxon>Maricaulales</taxon>
        <taxon>Robiginitomaculaceae</taxon>
        <taxon>Algimonas</taxon>
    </lineage>
</organism>
<evidence type="ECO:0000256" key="6">
    <source>
        <dbReference type="HAMAP-Rule" id="MF_01161"/>
    </source>
</evidence>
<dbReference type="InterPro" id="IPR012795">
    <property type="entry name" value="tRNA_Ile_lys_synt_N"/>
</dbReference>
<feature type="domain" description="tRNA(Ile)-lysidine/2-thiocytidine synthase N-terminal" evidence="7">
    <location>
        <begin position="26"/>
        <end position="205"/>
    </location>
</feature>
<dbReference type="PANTHER" id="PTHR43033">
    <property type="entry name" value="TRNA(ILE)-LYSIDINE SYNTHASE-RELATED"/>
    <property type="match status" value="1"/>
</dbReference>
<keyword evidence="2 6" id="KW-0819">tRNA processing</keyword>